<sequence>MNKYNLRFKDQELEKKYQIHKVKDIQFPTLTYITLGGTPLILINAISKVINLDYTDALINGIFLIYMLIQYVVLRKNEFFRVNYCNLALVITNFASLYYEISPQQSDYYNGYIMGSNQMLIHTLLMFACNLEIGVFSNLVLTVVRVILANEYSQSMSIQQYLQTIIMPCSFIIVQYQIEKQFRDSYLLSLKDNTWEILIPLLLRKPFFIFAFNQEINMYQAIMSNQNSFFNSDSPLSTFLFQSKVKKKSLEAYLVKKSNHKGKFNKFPCLFNQQVNLEYQLKKLQVSVIGCKFERIIYAVIIDSEDPLLRESKIKFNQSLQQCKDILNAQILQINKVLTLHLSQTYSSLIRNLRISLYEIYYKQIDNKKIQLVKMKKLLLKCQKIFETPTNKIKIDCQENARFATIKPTLIIFLFEILKLVDNNQQVFLLVNQNITTTLFIYGLKNLPTSVLFQQSQQVLVERTINTAQYFSFEFMKSPQTTFNYENQIKQESIV</sequence>
<dbReference type="AlphaFoldDB" id="A0A8S1NMA0"/>
<organism evidence="2 3">
    <name type="scientific">Paramecium sonneborni</name>
    <dbReference type="NCBI Taxonomy" id="65129"/>
    <lineage>
        <taxon>Eukaryota</taxon>
        <taxon>Sar</taxon>
        <taxon>Alveolata</taxon>
        <taxon>Ciliophora</taxon>
        <taxon>Intramacronucleata</taxon>
        <taxon>Oligohymenophorea</taxon>
        <taxon>Peniculida</taxon>
        <taxon>Parameciidae</taxon>
        <taxon>Paramecium</taxon>
    </lineage>
</organism>
<evidence type="ECO:0000256" key="1">
    <source>
        <dbReference type="SAM" id="Phobius"/>
    </source>
</evidence>
<keyword evidence="1" id="KW-0812">Transmembrane</keyword>
<gene>
    <name evidence="2" type="ORF">PSON_ATCC_30995.1.T0620160</name>
</gene>
<feature type="transmembrane region" description="Helical" evidence="1">
    <location>
        <begin position="57"/>
        <end position="74"/>
    </location>
</feature>
<evidence type="ECO:0000313" key="2">
    <source>
        <dbReference type="EMBL" id="CAD8094377.1"/>
    </source>
</evidence>
<feature type="transmembrane region" description="Helical" evidence="1">
    <location>
        <begin position="160"/>
        <end position="178"/>
    </location>
</feature>
<feature type="transmembrane region" description="Helical" evidence="1">
    <location>
        <begin position="25"/>
        <end position="45"/>
    </location>
</feature>
<comment type="caution">
    <text evidence="2">The sequence shown here is derived from an EMBL/GenBank/DDBJ whole genome shotgun (WGS) entry which is preliminary data.</text>
</comment>
<keyword evidence="1" id="KW-0472">Membrane</keyword>
<dbReference type="EMBL" id="CAJJDN010000062">
    <property type="protein sequence ID" value="CAD8094377.1"/>
    <property type="molecule type" value="Genomic_DNA"/>
</dbReference>
<accession>A0A8S1NMA0</accession>
<keyword evidence="1" id="KW-1133">Transmembrane helix</keyword>
<keyword evidence="3" id="KW-1185">Reference proteome</keyword>
<proteinExistence type="predicted"/>
<feature type="transmembrane region" description="Helical" evidence="1">
    <location>
        <begin position="119"/>
        <end position="148"/>
    </location>
</feature>
<reference evidence="2" key="1">
    <citation type="submission" date="2021-01" db="EMBL/GenBank/DDBJ databases">
        <authorList>
            <consortium name="Genoscope - CEA"/>
            <person name="William W."/>
        </authorList>
    </citation>
    <scope>NUCLEOTIDE SEQUENCE</scope>
</reference>
<evidence type="ECO:0000313" key="3">
    <source>
        <dbReference type="Proteomes" id="UP000692954"/>
    </source>
</evidence>
<name>A0A8S1NMA0_9CILI</name>
<evidence type="ECO:0008006" key="4">
    <source>
        <dbReference type="Google" id="ProtNLM"/>
    </source>
</evidence>
<protein>
    <recommendedName>
        <fullName evidence="4">Transmembrane protein</fullName>
    </recommendedName>
</protein>
<feature type="transmembrane region" description="Helical" evidence="1">
    <location>
        <begin position="81"/>
        <end position="99"/>
    </location>
</feature>
<dbReference type="Proteomes" id="UP000692954">
    <property type="component" value="Unassembled WGS sequence"/>
</dbReference>
<dbReference type="OrthoDB" id="291234at2759"/>